<evidence type="ECO:0000313" key="2">
    <source>
        <dbReference type="EMBL" id="KOG62480.1"/>
    </source>
</evidence>
<proteinExistence type="predicted"/>
<dbReference type="EMBL" id="LGUT01004098">
    <property type="protein sequence ID" value="KOG62480.1"/>
    <property type="molecule type" value="Genomic_DNA"/>
</dbReference>
<dbReference type="Pfam" id="PF06386">
    <property type="entry name" value="GvpL_GvpF"/>
    <property type="match status" value="1"/>
</dbReference>
<evidence type="ECO:0000313" key="3">
    <source>
        <dbReference type="Proteomes" id="UP000037020"/>
    </source>
</evidence>
<keyword evidence="3" id="KW-1185">Reference proteome</keyword>
<name>A0ABR5ITF7_9ACTN</name>
<dbReference type="InterPro" id="IPR009430">
    <property type="entry name" value="GvpL/GvpF"/>
</dbReference>
<gene>
    <name evidence="2" type="ORF">ADK38_42260</name>
</gene>
<feature type="non-terminal residue" evidence="2">
    <location>
        <position position="110"/>
    </location>
</feature>
<protein>
    <submittedName>
        <fullName evidence="2">Uncharacterized protein</fullName>
    </submittedName>
</protein>
<accession>A0ABR5ITF7</accession>
<evidence type="ECO:0000256" key="1">
    <source>
        <dbReference type="SAM" id="MobiDB-lite"/>
    </source>
</evidence>
<feature type="compositionally biased region" description="Low complexity" evidence="1">
    <location>
        <begin position="9"/>
        <end position="26"/>
    </location>
</feature>
<sequence>MSESESEDATTGTAEEPTAEGLTAEGLPAEGPMGEELLYAYAVARDADTCDAALEAVGGVCDRPVRTVRHLGLAALVSPVPAADFDEKGLRARLEDLPWLSDVARAHQRV</sequence>
<feature type="region of interest" description="Disordered" evidence="1">
    <location>
        <begin position="1"/>
        <end position="30"/>
    </location>
</feature>
<reference evidence="2 3" key="1">
    <citation type="submission" date="2015-07" db="EMBL/GenBank/DDBJ databases">
        <authorList>
            <person name="Ju K.-S."/>
            <person name="Doroghazi J.R."/>
            <person name="Metcalf W.W."/>
        </authorList>
    </citation>
    <scope>NUCLEOTIDE SEQUENCE [LARGE SCALE GENOMIC DNA]</scope>
    <source>
        <strain evidence="2 3">NRRL B-3589</strain>
    </source>
</reference>
<dbReference type="Proteomes" id="UP000037020">
    <property type="component" value="Unassembled WGS sequence"/>
</dbReference>
<organism evidence="2 3">
    <name type="scientific">Streptomyces varsoviensis</name>
    <dbReference type="NCBI Taxonomy" id="67373"/>
    <lineage>
        <taxon>Bacteria</taxon>
        <taxon>Bacillati</taxon>
        <taxon>Actinomycetota</taxon>
        <taxon>Actinomycetes</taxon>
        <taxon>Kitasatosporales</taxon>
        <taxon>Streptomycetaceae</taxon>
        <taxon>Streptomyces</taxon>
    </lineage>
</organism>
<comment type="caution">
    <text evidence="2">The sequence shown here is derived from an EMBL/GenBank/DDBJ whole genome shotgun (WGS) entry which is preliminary data.</text>
</comment>